<dbReference type="Gene3D" id="2.60.40.1180">
    <property type="entry name" value="Golgi alpha-mannosidase II"/>
    <property type="match status" value="1"/>
</dbReference>
<proteinExistence type="predicted"/>
<accession>A0A9D2QIT9</accession>
<dbReference type="InterPro" id="IPR013739">
    <property type="entry name" value="Beta_galactosidase_C"/>
</dbReference>
<evidence type="ECO:0000259" key="1">
    <source>
        <dbReference type="Pfam" id="PF08533"/>
    </source>
</evidence>
<dbReference type="EMBL" id="DWVS01000062">
    <property type="protein sequence ID" value="HJC86914.1"/>
    <property type="molecule type" value="Genomic_DNA"/>
</dbReference>
<reference evidence="2" key="2">
    <citation type="submission" date="2021-04" db="EMBL/GenBank/DDBJ databases">
        <authorList>
            <person name="Gilroy R."/>
        </authorList>
    </citation>
    <scope>NUCLEOTIDE SEQUENCE</scope>
    <source>
        <strain evidence="2">ChiBcec1-1630</strain>
    </source>
</reference>
<feature type="domain" description="Beta-galactosidase C-terminal" evidence="1">
    <location>
        <begin position="16"/>
        <end position="72"/>
    </location>
</feature>
<reference evidence="2" key="1">
    <citation type="journal article" date="2021" name="PeerJ">
        <title>Extensive microbial diversity within the chicken gut microbiome revealed by metagenomics and culture.</title>
        <authorList>
            <person name="Gilroy R."/>
            <person name="Ravi A."/>
            <person name="Getino M."/>
            <person name="Pursley I."/>
            <person name="Horton D.L."/>
            <person name="Alikhan N.F."/>
            <person name="Baker D."/>
            <person name="Gharbi K."/>
            <person name="Hall N."/>
            <person name="Watson M."/>
            <person name="Adriaenssens E.M."/>
            <person name="Foster-Nyarko E."/>
            <person name="Jarju S."/>
            <person name="Secka A."/>
            <person name="Antonio M."/>
            <person name="Oren A."/>
            <person name="Chaudhuri R.R."/>
            <person name="La Ragione R."/>
            <person name="Hildebrand F."/>
            <person name="Pallen M.J."/>
        </authorList>
    </citation>
    <scope>NUCLEOTIDE SEQUENCE</scope>
    <source>
        <strain evidence="2">ChiBcec1-1630</strain>
    </source>
</reference>
<dbReference type="GO" id="GO:0006012">
    <property type="term" value="P:galactose metabolic process"/>
    <property type="evidence" value="ECO:0007669"/>
    <property type="project" value="InterPro"/>
</dbReference>
<evidence type="ECO:0000313" key="3">
    <source>
        <dbReference type="Proteomes" id="UP000823922"/>
    </source>
</evidence>
<name>A0A9D2QIT9_9FIRM</name>
<sequence length="75" mass="8242">AAESQVHSLIPEASELEISCRESGDTRFYYLINFSGKEQPVPKSLAGKTDLITCMPSAAEDVLMPWDVKILTEAL</sequence>
<evidence type="ECO:0000313" key="2">
    <source>
        <dbReference type="EMBL" id="HJC86914.1"/>
    </source>
</evidence>
<dbReference type="Pfam" id="PF08533">
    <property type="entry name" value="Glyco_hydro_42C"/>
    <property type="match status" value="1"/>
</dbReference>
<feature type="non-terminal residue" evidence="2">
    <location>
        <position position="1"/>
    </location>
</feature>
<dbReference type="Proteomes" id="UP000823922">
    <property type="component" value="Unassembled WGS sequence"/>
</dbReference>
<dbReference type="AlphaFoldDB" id="A0A9D2QIT9"/>
<organism evidence="2 3">
    <name type="scientific">Candidatus Eisenbergiella intestinigallinarum</name>
    <dbReference type="NCBI Taxonomy" id="2838549"/>
    <lineage>
        <taxon>Bacteria</taxon>
        <taxon>Bacillati</taxon>
        <taxon>Bacillota</taxon>
        <taxon>Clostridia</taxon>
        <taxon>Lachnospirales</taxon>
        <taxon>Lachnospiraceae</taxon>
        <taxon>Eisenbergiella</taxon>
    </lineage>
</organism>
<dbReference type="GO" id="GO:0004565">
    <property type="term" value="F:beta-galactosidase activity"/>
    <property type="evidence" value="ECO:0007669"/>
    <property type="project" value="InterPro"/>
</dbReference>
<dbReference type="InterPro" id="IPR013780">
    <property type="entry name" value="Glyco_hydro_b"/>
</dbReference>
<comment type="caution">
    <text evidence="2">The sequence shown here is derived from an EMBL/GenBank/DDBJ whole genome shotgun (WGS) entry which is preliminary data.</text>
</comment>
<protein>
    <submittedName>
        <fullName evidence="2">Beta-galactosidase C-terminal domain</fullName>
    </submittedName>
</protein>
<gene>
    <name evidence="2" type="ORF">H9926_02730</name>
</gene>